<proteinExistence type="predicted"/>
<dbReference type="Pfam" id="PF19508">
    <property type="entry name" value="DUF6042"/>
    <property type="match status" value="1"/>
</dbReference>
<comment type="caution">
    <text evidence="1">The sequence shown here is derived from an EMBL/GenBank/DDBJ whole genome shotgun (WGS) entry which is preliminary data.</text>
</comment>
<accession>A0ABU3AWD7</accession>
<sequence>MAIANARRVLDATRARRDRDRALGLLPEQVEFMLRRLEREQREQPATDRPPEDALLLFCAGGLRDSDDDATYTSLRKLEQATGHGAEDLRTALHRLATAGEMRLYHGNPETLVSATDLAVRASFVIVADWRRINGNRPRPT</sequence>
<dbReference type="InterPro" id="IPR046105">
    <property type="entry name" value="DUF6042"/>
</dbReference>
<evidence type="ECO:0000313" key="1">
    <source>
        <dbReference type="EMBL" id="MDT0614469.1"/>
    </source>
</evidence>
<keyword evidence="2" id="KW-1185">Reference proteome</keyword>
<dbReference type="Proteomes" id="UP001180724">
    <property type="component" value="Unassembled WGS sequence"/>
</dbReference>
<name>A0ABU3AWD7_9ACTN</name>
<evidence type="ECO:0000313" key="2">
    <source>
        <dbReference type="Proteomes" id="UP001180724"/>
    </source>
</evidence>
<gene>
    <name evidence="1" type="ORF">RM812_30300</name>
</gene>
<dbReference type="EMBL" id="JAVRFH010000040">
    <property type="protein sequence ID" value="MDT0614469.1"/>
    <property type="molecule type" value="Genomic_DNA"/>
</dbReference>
<protein>
    <submittedName>
        <fullName evidence="1">DUF6042 family protein</fullName>
    </submittedName>
</protein>
<reference evidence="1" key="1">
    <citation type="submission" date="2024-05" db="EMBL/GenBank/DDBJ databases">
        <title>30 novel species of actinomycetes from the DSMZ collection.</title>
        <authorList>
            <person name="Nouioui I."/>
        </authorList>
    </citation>
    <scope>NUCLEOTIDE SEQUENCE</scope>
    <source>
        <strain evidence="1">DSM 40712</strain>
    </source>
</reference>
<dbReference type="RefSeq" id="WP_311579405.1">
    <property type="nucleotide sequence ID" value="NZ_JAVRFH010000040.1"/>
</dbReference>
<organism evidence="1 2">
    <name type="scientific">Streptomyces lancefieldiae</name>
    <dbReference type="NCBI Taxonomy" id="3075520"/>
    <lineage>
        <taxon>Bacteria</taxon>
        <taxon>Bacillati</taxon>
        <taxon>Actinomycetota</taxon>
        <taxon>Actinomycetes</taxon>
        <taxon>Kitasatosporales</taxon>
        <taxon>Streptomycetaceae</taxon>
        <taxon>Streptomyces</taxon>
    </lineage>
</organism>